<name>A0ABT7A4L8_9ACTN</name>
<organism evidence="1 2">
    <name type="scientific">Streptomyces iconiensis</name>
    <dbReference type="NCBI Taxonomy" id="1384038"/>
    <lineage>
        <taxon>Bacteria</taxon>
        <taxon>Bacillati</taxon>
        <taxon>Actinomycetota</taxon>
        <taxon>Actinomycetes</taxon>
        <taxon>Kitasatosporales</taxon>
        <taxon>Streptomycetaceae</taxon>
        <taxon>Streptomyces</taxon>
    </lineage>
</organism>
<gene>
    <name evidence="1" type="ORF">NMN56_030660</name>
</gene>
<protein>
    <submittedName>
        <fullName evidence="1">Uncharacterized protein</fullName>
    </submittedName>
</protein>
<evidence type="ECO:0000313" key="1">
    <source>
        <dbReference type="EMBL" id="MDJ1136231.1"/>
    </source>
</evidence>
<evidence type="ECO:0000313" key="2">
    <source>
        <dbReference type="Proteomes" id="UP001214441"/>
    </source>
</evidence>
<keyword evidence="2" id="KW-1185">Reference proteome</keyword>
<dbReference type="Proteomes" id="UP001214441">
    <property type="component" value="Unassembled WGS sequence"/>
</dbReference>
<sequence>MATTTRYQVRPLRVVGAYVLDTHTGNTWTGFAWAGARSLADHLNRAARTEADAVTAEAQLAAELVTKAEATDGTWHGAWIGAQQDDGALFAIERDTEQGALFA</sequence>
<dbReference type="RefSeq" id="WP_274043084.1">
    <property type="nucleotide sequence ID" value="NZ_JANCPR020000037.1"/>
</dbReference>
<comment type="caution">
    <text evidence="1">The sequence shown here is derived from an EMBL/GenBank/DDBJ whole genome shotgun (WGS) entry which is preliminary data.</text>
</comment>
<reference evidence="1 2" key="1">
    <citation type="submission" date="2023-05" db="EMBL/GenBank/DDBJ databases">
        <title>Streptantibioticus silvisoli sp. nov., acidotolerant actinomycetes 1 from pine litter.</title>
        <authorList>
            <person name="Swiecimska M."/>
            <person name="Golinska P."/>
            <person name="Sangal V."/>
            <person name="Wachnowicz B."/>
            <person name="Goodfellow M."/>
        </authorList>
    </citation>
    <scope>NUCLEOTIDE SEQUENCE [LARGE SCALE GENOMIC DNA]</scope>
    <source>
        <strain evidence="1 2">DSM 42109</strain>
    </source>
</reference>
<dbReference type="EMBL" id="JANCPR020000037">
    <property type="protein sequence ID" value="MDJ1136231.1"/>
    <property type="molecule type" value="Genomic_DNA"/>
</dbReference>
<accession>A0ABT7A4L8</accession>
<proteinExistence type="predicted"/>